<evidence type="ECO:0000313" key="3">
    <source>
        <dbReference type="Proteomes" id="UP001295794"/>
    </source>
</evidence>
<feature type="region of interest" description="Disordered" evidence="1">
    <location>
        <begin position="1"/>
        <end position="35"/>
    </location>
</feature>
<gene>
    <name evidence="2" type="ORF">MYCIT1_LOCUS35203</name>
</gene>
<evidence type="ECO:0000313" key="2">
    <source>
        <dbReference type="EMBL" id="CAK5282996.1"/>
    </source>
</evidence>
<evidence type="ECO:0000256" key="1">
    <source>
        <dbReference type="SAM" id="MobiDB-lite"/>
    </source>
</evidence>
<dbReference type="AlphaFoldDB" id="A0AAD2HVN3"/>
<accession>A0AAD2HVN3</accession>
<comment type="caution">
    <text evidence="2">The sequence shown here is derived from an EMBL/GenBank/DDBJ whole genome shotgun (WGS) entry which is preliminary data.</text>
</comment>
<dbReference type="Proteomes" id="UP001295794">
    <property type="component" value="Unassembled WGS sequence"/>
</dbReference>
<reference evidence="2" key="1">
    <citation type="submission" date="2023-11" db="EMBL/GenBank/DDBJ databases">
        <authorList>
            <person name="De Vega J J."/>
            <person name="De Vega J J."/>
        </authorList>
    </citation>
    <scope>NUCLEOTIDE SEQUENCE</scope>
</reference>
<organism evidence="2 3">
    <name type="scientific">Mycena citricolor</name>
    <dbReference type="NCBI Taxonomy" id="2018698"/>
    <lineage>
        <taxon>Eukaryota</taxon>
        <taxon>Fungi</taxon>
        <taxon>Dikarya</taxon>
        <taxon>Basidiomycota</taxon>
        <taxon>Agaricomycotina</taxon>
        <taxon>Agaricomycetes</taxon>
        <taxon>Agaricomycetidae</taxon>
        <taxon>Agaricales</taxon>
        <taxon>Marasmiineae</taxon>
        <taxon>Mycenaceae</taxon>
        <taxon>Mycena</taxon>
    </lineage>
</organism>
<name>A0AAD2HVN3_9AGAR</name>
<keyword evidence="3" id="KW-1185">Reference proteome</keyword>
<dbReference type="EMBL" id="CAVNYO010000465">
    <property type="protein sequence ID" value="CAK5282996.1"/>
    <property type="molecule type" value="Genomic_DNA"/>
</dbReference>
<proteinExistence type="predicted"/>
<sequence length="35" mass="4076">MDSKLVRDALPVARNHPRNYPKSRGERSSSFWMGE</sequence>
<protein>
    <submittedName>
        <fullName evidence="2">Uncharacterized protein</fullName>
    </submittedName>
</protein>